<dbReference type="SUPFAM" id="SSF81901">
    <property type="entry name" value="HCP-like"/>
    <property type="match status" value="1"/>
</dbReference>
<dbReference type="RefSeq" id="WP_068702853.1">
    <property type="nucleotide sequence ID" value="NZ_MAKX01000001.1"/>
</dbReference>
<evidence type="ECO:0000256" key="2">
    <source>
        <dbReference type="SAM" id="Phobius"/>
    </source>
</evidence>
<dbReference type="InterPro" id="IPR036890">
    <property type="entry name" value="HATPase_C_sf"/>
</dbReference>
<dbReference type="PANTHER" id="PTHR34220">
    <property type="entry name" value="SENSOR HISTIDINE KINASE YPDA"/>
    <property type="match status" value="1"/>
</dbReference>
<dbReference type="Proteomes" id="UP000093186">
    <property type="component" value="Unassembled WGS sequence"/>
</dbReference>
<dbReference type="SMART" id="SM00028">
    <property type="entry name" value="TPR"/>
    <property type="match status" value="6"/>
</dbReference>
<dbReference type="Gene3D" id="3.30.565.10">
    <property type="entry name" value="Histidine kinase-like ATPase, C-terminal domain"/>
    <property type="match status" value="1"/>
</dbReference>
<protein>
    <submittedName>
        <fullName evidence="4">Histidine kinase</fullName>
    </submittedName>
</protein>
<dbReference type="InterPro" id="IPR050640">
    <property type="entry name" value="Bact_2-comp_sensor_kinase"/>
</dbReference>
<dbReference type="GO" id="GO:0000155">
    <property type="term" value="F:phosphorelay sensor kinase activity"/>
    <property type="evidence" value="ECO:0007669"/>
    <property type="project" value="InterPro"/>
</dbReference>
<dbReference type="InterPro" id="IPR019734">
    <property type="entry name" value="TPR_rpt"/>
</dbReference>
<dbReference type="SUPFAM" id="SSF48452">
    <property type="entry name" value="TPR-like"/>
    <property type="match status" value="1"/>
</dbReference>
<dbReference type="Pfam" id="PF06580">
    <property type="entry name" value="His_kinase"/>
    <property type="match status" value="1"/>
</dbReference>
<keyword evidence="1" id="KW-0802">TPR repeat</keyword>
<feature type="repeat" description="TPR" evidence="1">
    <location>
        <begin position="192"/>
        <end position="225"/>
    </location>
</feature>
<organism evidence="4 5">
    <name type="scientific">Tenacibaculum soleae</name>
    <dbReference type="NCBI Taxonomy" id="447689"/>
    <lineage>
        <taxon>Bacteria</taxon>
        <taxon>Pseudomonadati</taxon>
        <taxon>Bacteroidota</taxon>
        <taxon>Flavobacteriia</taxon>
        <taxon>Flavobacteriales</taxon>
        <taxon>Flavobacteriaceae</taxon>
        <taxon>Tenacibaculum</taxon>
    </lineage>
</organism>
<evidence type="ECO:0000256" key="1">
    <source>
        <dbReference type="PROSITE-ProRule" id="PRU00339"/>
    </source>
</evidence>
<keyword evidence="4" id="KW-0418">Kinase</keyword>
<dbReference type="GO" id="GO:0016020">
    <property type="term" value="C:membrane"/>
    <property type="evidence" value="ECO:0007669"/>
    <property type="project" value="InterPro"/>
</dbReference>
<reference evidence="4 5" key="1">
    <citation type="submission" date="2016-06" db="EMBL/GenBank/DDBJ databases">
        <title>Draft Genome Sequence of Tenacibaculum soleae UCD-KL19.</title>
        <authorList>
            <person name="Eisen J.A."/>
            <person name="Coil D.A."/>
            <person name="Lujan K.M."/>
        </authorList>
    </citation>
    <scope>NUCLEOTIDE SEQUENCE [LARGE SCALE GENOMIC DNA]</scope>
    <source>
        <strain evidence="4 5">UCD-KL19</strain>
    </source>
</reference>
<dbReference type="PROSITE" id="PS50005">
    <property type="entry name" value="TPR"/>
    <property type="match status" value="2"/>
</dbReference>
<feature type="domain" description="Signal transduction histidine kinase internal region" evidence="3">
    <location>
        <begin position="415"/>
        <end position="493"/>
    </location>
</feature>
<keyword evidence="5" id="KW-1185">Reference proteome</keyword>
<keyword evidence="2" id="KW-1133">Transmembrane helix</keyword>
<evidence type="ECO:0000313" key="5">
    <source>
        <dbReference type="Proteomes" id="UP000093186"/>
    </source>
</evidence>
<dbReference type="SUPFAM" id="SSF55874">
    <property type="entry name" value="ATPase domain of HSP90 chaperone/DNA topoisomerase II/histidine kinase"/>
    <property type="match status" value="1"/>
</dbReference>
<proteinExistence type="predicted"/>
<keyword evidence="4" id="KW-0808">Transferase</keyword>
<dbReference type="OrthoDB" id="6190788at2"/>
<evidence type="ECO:0000313" key="4">
    <source>
        <dbReference type="EMBL" id="OCK43962.1"/>
    </source>
</evidence>
<comment type="caution">
    <text evidence="4">The sequence shown here is derived from an EMBL/GenBank/DDBJ whole genome shotgun (WGS) entry which is preliminary data.</text>
</comment>
<name>A0A1B9Y2E2_9FLAO</name>
<dbReference type="STRING" id="447689.BA195_04510"/>
<keyword evidence="2" id="KW-0812">Transmembrane</keyword>
<evidence type="ECO:0000259" key="3">
    <source>
        <dbReference type="Pfam" id="PF06580"/>
    </source>
</evidence>
<dbReference type="Gene3D" id="1.25.40.10">
    <property type="entry name" value="Tetratricopeptide repeat domain"/>
    <property type="match status" value="2"/>
</dbReference>
<keyword evidence="2" id="KW-0472">Membrane</keyword>
<gene>
    <name evidence="4" type="ORF">BA195_04510</name>
</gene>
<accession>A0A1B9Y2E2</accession>
<feature type="transmembrane region" description="Helical" evidence="2">
    <location>
        <begin position="379"/>
        <end position="401"/>
    </location>
</feature>
<dbReference type="EMBL" id="MAKX01000001">
    <property type="protein sequence ID" value="OCK43962.1"/>
    <property type="molecule type" value="Genomic_DNA"/>
</dbReference>
<dbReference type="AlphaFoldDB" id="A0A1B9Y2E2"/>
<sequence length="616" mass="71497">MYSTFRRFLQVVFVFVFCVFVIRCSRSNSIRPVLEKQLLSLQEYSQKQPEKTIRKIDSLLLNVTDLNTAEEALLLFEKGEVYYLNDEFIKAKNIHLKTYTLFSKFNDNYNKGRSLITLSNTCIKLREFEKAQKYAIEALHIGELINNNRLQAKANNQLFQLHFRLKDYKKALAYINQSEKLFLNSEDITSIIAVKGNIATIHLQLKEYNKALQKFSEALKLSEKIKDPKTIVRVLNNIGFTYLEAREFKQSEKFLRGAITLNKNIKAINAAPYKGLGALFLVTNRLDSAKVNYKKALNIYKDKGNIEEETDIRDKLIAVALLEKNFEEALFHQTIRDSVKIQLNKSEKEKLLHFANVNYKVKEKEIALKHQKETSKQNMLLGVSVIVSLVLLLIIAVFFNYNNKLRALNKASKLEQRLLRVQMNPHFIFNTLAAIQNIILEGDFLKSSNYIAKFSKLIRQNFDYVRKEEISLEEEIKMISNYIETQQLRFNNAFKYTIDISENCNMKELKMPPMLLQPFVENAIEYGLKGKKTDGVLALKIDKEKEGLYFEILDNGVGRTIKQKDVKVSEKLHATAVFIERLKTRGKGEEKSFKIEDLYNDEKKSIGTKVFFKLTV</sequence>
<dbReference type="InterPro" id="IPR011990">
    <property type="entry name" value="TPR-like_helical_dom_sf"/>
</dbReference>
<dbReference type="PANTHER" id="PTHR34220:SF7">
    <property type="entry name" value="SENSOR HISTIDINE KINASE YPDA"/>
    <property type="match status" value="1"/>
</dbReference>
<dbReference type="InterPro" id="IPR010559">
    <property type="entry name" value="Sig_transdc_His_kin_internal"/>
</dbReference>
<dbReference type="Pfam" id="PF13424">
    <property type="entry name" value="TPR_12"/>
    <property type="match status" value="1"/>
</dbReference>
<feature type="repeat" description="TPR" evidence="1">
    <location>
        <begin position="270"/>
        <end position="303"/>
    </location>
</feature>